<proteinExistence type="predicted"/>
<comment type="caution">
    <text evidence="1">The sequence shown here is derived from an EMBL/GenBank/DDBJ whole genome shotgun (WGS) entry which is preliminary data.</text>
</comment>
<gene>
    <name evidence="1" type="ORF">KP79_PYT08836</name>
</gene>
<name>A0A210PNQ2_MIZYE</name>
<accession>A0A210PNQ2</accession>
<organism evidence="1 2">
    <name type="scientific">Mizuhopecten yessoensis</name>
    <name type="common">Japanese scallop</name>
    <name type="synonym">Patinopecten yessoensis</name>
    <dbReference type="NCBI Taxonomy" id="6573"/>
    <lineage>
        <taxon>Eukaryota</taxon>
        <taxon>Metazoa</taxon>
        <taxon>Spiralia</taxon>
        <taxon>Lophotrochozoa</taxon>
        <taxon>Mollusca</taxon>
        <taxon>Bivalvia</taxon>
        <taxon>Autobranchia</taxon>
        <taxon>Pteriomorphia</taxon>
        <taxon>Pectinida</taxon>
        <taxon>Pectinoidea</taxon>
        <taxon>Pectinidae</taxon>
        <taxon>Mizuhopecten</taxon>
    </lineage>
</organism>
<protein>
    <submittedName>
        <fullName evidence="1">Uncharacterized protein</fullName>
    </submittedName>
</protein>
<sequence length="199" mass="22335">MTMVKTSGQAMEEQDHYYASIDFSNACREFYMDRQRVTKSFKEEMGKQKTEEKKDKPKCFMDSAMDKLRREMAGLMDQDLSLMKQLLTLNETIEEIKFKRRHGGAKDLGASSCEISDISTTHVSSSISLPGIVISKCDSNTTTDFSAPQPQHPVNSSLLHANWKSCDLSAQYGQVFASDSGYDETYSTEESGSDEETTV</sequence>
<reference evidence="1 2" key="1">
    <citation type="journal article" date="2017" name="Nat. Ecol. Evol.">
        <title>Scallop genome provides insights into evolution of bilaterian karyotype and development.</title>
        <authorList>
            <person name="Wang S."/>
            <person name="Zhang J."/>
            <person name="Jiao W."/>
            <person name="Li J."/>
            <person name="Xun X."/>
            <person name="Sun Y."/>
            <person name="Guo X."/>
            <person name="Huan P."/>
            <person name="Dong B."/>
            <person name="Zhang L."/>
            <person name="Hu X."/>
            <person name="Sun X."/>
            <person name="Wang J."/>
            <person name="Zhao C."/>
            <person name="Wang Y."/>
            <person name="Wang D."/>
            <person name="Huang X."/>
            <person name="Wang R."/>
            <person name="Lv J."/>
            <person name="Li Y."/>
            <person name="Zhang Z."/>
            <person name="Liu B."/>
            <person name="Lu W."/>
            <person name="Hui Y."/>
            <person name="Liang J."/>
            <person name="Zhou Z."/>
            <person name="Hou R."/>
            <person name="Li X."/>
            <person name="Liu Y."/>
            <person name="Li H."/>
            <person name="Ning X."/>
            <person name="Lin Y."/>
            <person name="Zhao L."/>
            <person name="Xing Q."/>
            <person name="Dou J."/>
            <person name="Li Y."/>
            <person name="Mao J."/>
            <person name="Guo H."/>
            <person name="Dou H."/>
            <person name="Li T."/>
            <person name="Mu C."/>
            <person name="Jiang W."/>
            <person name="Fu Q."/>
            <person name="Fu X."/>
            <person name="Miao Y."/>
            <person name="Liu J."/>
            <person name="Yu Q."/>
            <person name="Li R."/>
            <person name="Liao H."/>
            <person name="Li X."/>
            <person name="Kong Y."/>
            <person name="Jiang Z."/>
            <person name="Chourrout D."/>
            <person name="Li R."/>
            <person name="Bao Z."/>
        </authorList>
    </citation>
    <scope>NUCLEOTIDE SEQUENCE [LARGE SCALE GENOMIC DNA]</scope>
    <source>
        <strain evidence="1 2">PY_sf001</strain>
    </source>
</reference>
<evidence type="ECO:0000313" key="2">
    <source>
        <dbReference type="Proteomes" id="UP000242188"/>
    </source>
</evidence>
<dbReference type="EMBL" id="NEDP02005572">
    <property type="protein sequence ID" value="OWF38135.1"/>
    <property type="molecule type" value="Genomic_DNA"/>
</dbReference>
<dbReference type="AlphaFoldDB" id="A0A210PNQ2"/>
<dbReference type="Pfam" id="PF14854">
    <property type="entry name" value="LURAP"/>
    <property type="match status" value="1"/>
</dbReference>
<keyword evidence="2" id="KW-1185">Reference proteome</keyword>
<evidence type="ECO:0000313" key="1">
    <source>
        <dbReference type="EMBL" id="OWF38135.1"/>
    </source>
</evidence>
<dbReference type="Proteomes" id="UP000242188">
    <property type="component" value="Unassembled WGS sequence"/>
</dbReference>
<dbReference type="InterPro" id="IPR039499">
    <property type="entry name" value="LURA1/LRA25"/>
</dbReference>
<dbReference type="OrthoDB" id="6508726at2759"/>